<accession>A0ACB8F033</accession>
<reference evidence="1" key="1">
    <citation type="submission" date="2021-08" db="EMBL/GenBank/DDBJ databases">
        <title>The first chromosome-level gecko genome reveals the dynamic sex chromosomes of Neotropical dwarf geckos (Sphaerodactylidae: Sphaerodactylus).</title>
        <authorList>
            <person name="Pinto B.J."/>
            <person name="Keating S.E."/>
            <person name="Gamble T."/>
        </authorList>
    </citation>
    <scope>NUCLEOTIDE SEQUENCE</scope>
    <source>
        <strain evidence="1">TG3544</strain>
    </source>
</reference>
<proteinExistence type="predicted"/>
<evidence type="ECO:0000313" key="2">
    <source>
        <dbReference type="Proteomes" id="UP000827872"/>
    </source>
</evidence>
<sequence length="77" mass="8476">MSTADARDYVSRREIPQLFETCLACQLFAVVMLSLRKLDAQEHVLNIFASGDPCGAFLIGGPKIEQILMFSLMPEAG</sequence>
<name>A0ACB8F033_9SAUR</name>
<gene>
    <name evidence="1" type="ORF">K3G42_016876</name>
</gene>
<keyword evidence="2" id="KW-1185">Reference proteome</keyword>
<dbReference type="Proteomes" id="UP000827872">
    <property type="component" value="Linkage Group LG12"/>
</dbReference>
<comment type="caution">
    <text evidence="1">The sequence shown here is derived from an EMBL/GenBank/DDBJ whole genome shotgun (WGS) entry which is preliminary data.</text>
</comment>
<dbReference type="EMBL" id="CM037625">
    <property type="protein sequence ID" value="KAH7998435.1"/>
    <property type="molecule type" value="Genomic_DNA"/>
</dbReference>
<organism evidence="1 2">
    <name type="scientific">Sphaerodactylus townsendi</name>
    <dbReference type="NCBI Taxonomy" id="933632"/>
    <lineage>
        <taxon>Eukaryota</taxon>
        <taxon>Metazoa</taxon>
        <taxon>Chordata</taxon>
        <taxon>Craniata</taxon>
        <taxon>Vertebrata</taxon>
        <taxon>Euteleostomi</taxon>
        <taxon>Lepidosauria</taxon>
        <taxon>Squamata</taxon>
        <taxon>Bifurcata</taxon>
        <taxon>Gekkota</taxon>
        <taxon>Sphaerodactylidae</taxon>
        <taxon>Sphaerodactylus</taxon>
    </lineage>
</organism>
<evidence type="ECO:0000313" key="1">
    <source>
        <dbReference type="EMBL" id="KAH7998435.1"/>
    </source>
</evidence>
<protein>
    <submittedName>
        <fullName evidence="1">Uncharacterized protein</fullName>
    </submittedName>
</protein>